<feature type="transmembrane region" description="Helical" evidence="1">
    <location>
        <begin position="104"/>
        <end position="124"/>
    </location>
</feature>
<keyword evidence="1" id="KW-1133">Transmembrane helix</keyword>
<feature type="transmembrane region" description="Helical" evidence="1">
    <location>
        <begin position="569"/>
        <end position="589"/>
    </location>
</feature>
<name>A0ABW2BSH3_9PSEU</name>
<feature type="transmembrane region" description="Helical" evidence="1">
    <location>
        <begin position="182"/>
        <end position="202"/>
    </location>
</feature>
<feature type="transmembrane region" description="Helical" evidence="1">
    <location>
        <begin position="402"/>
        <end position="422"/>
    </location>
</feature>
<gene>
    <name evidence="2" type="ORF">ACFQGD_01165</name>
</gene>
<feature type="transmembrane region" description="Helical" evidence="1">
    <location>
        <begin position="363"/>
        <end position="381"/>
    </location>
</feature>
<accession>A0ABW2BSH3</accession>
<keyword evidence="1" id="KW-0472">Membrane</keyword>
<feature type="transmembrane region" description="Helical" evidence="1">
    <location>
        <begin position="246"/>
        <end position="264"/>
    </location>
</feature>
<feature type="transmembrane region" description="Helical" evidence="1">
    <location>
        <begin position="325"/>
        <end position="343"/>
    </location>
</feature>
<organism evidence="2 3">
    <name type="scientific">Haloechinothrix salitolerans</name>
    <dbReference type="NCBI Taxonomy" id="926830"/>
    <lineage>
        <taxon>Bacteria</taxon>
        <taxon>Bacillati</taxon>
        <taxon>Actinomycetota</taxon>
        <taxon>Actinomycetes</taxon>
        <taxon>Pseudonocardiales</taxon>
        <taxon>Pseudonocardiaceae</taxon>
        <taxon>Haloechinothrix</taxon>
    </lineage>
</organism>
<reference evidence="3" key="1">
    <citation type="journal article" date="2019" name="Int. J. Syst. Evol. Microbiol.">
        <title>The Global Catalogue of Microorganisms (GCM) 10K type strain sequencing project: providing services to taxonomists for standard genome sequencing and annotation.</title>
        <authorList>
            <consortium name="The Broad Institute Genomics Platform"/>
            <consortium name="The Broad Institute Genome Sequencing Center for Infectious Disease"/>
            <person name="Wu L."/>
            <person name="Ma J."/>
        </authorList>
    </citation>
    <scope>NUCLEOTIDE SEQUENCE [LARGE SCALE GENOMIC DNA]</scope>
    <source>
        <strain evidence="3">KCTC 32255</strain>
    </source>
</reference>
<keyword evidence="3" id="KW-1185">Reference proteome</keyword>
<feature type="transmembrane region" description="Helical" evidence="1">
    <location>
        <begin position="300"/>
        <end position="318"/>
    </location>
</feature>
<feature type="transmembrane region" description="Helical" evidence="1">
    <location>
        <begin position="271"/>
        <end position="294"/>
    </location>
</feature>
<feature type="transmembrane region" description="Helical" evidence="1">
    <location>
        <begin position="144"/>
        <end position="162"/>
    </location>
</feature>
<proteinExistence type="predicted"/>
<dbReference type="RefSeq" id="WP_345389441.1">
    <property type="nucleotide sequence ID" value="NZ_BAABLA010000001.1"/>
</dbReference>
<evidence type="ECO:0000313" key="2">
    <source>
        <dbReference type="EMBL" id="MFC6865748.1"/>
    </source>
</evidence>
<evidence type="ECO:0000313" key="3">
    <source>
        <dbReference type="Proteomes" id="UP001596337"/>
    </source>
</evidence>
<comment type="caution">
    <text evidence="2">The sequence shown here is derived from an EMBL/GenBank/DDBJ whole genome shotgun (WGS) entry which is preliminary data.</text>
</comment>
<keyword evidence="1" id="KW-0812">Transmembrane</keyword>
<evidence type="ECO:0000256" key="1">
    <source>
        <dbReference type="SAM" id="Phobius"/>
    </source>
</evidence>
<feature type="transmembrane region" description="Helical" evidence="1">
    <location>
        <begin position="214"/>
        <end position="234"/>
    </location>
</feature>
<feature type="transmembrane region" description="Helical" evidence="1">
    <location>
        <begin position="18"/>
        <end position="37"/>
    </location>
</feature>
<sequence length="619" mass="66201">MGSVREAPPAGGAALDEVIIAAIMAFAVIVPLMVFVIRERAGKPTLLGKLADTVSRYDGLPRWAGLPIYLLILADITGGIGVYWDVPIHMELGRDEGPLANPSHYPIYFALLGIFSAGVISATLARGELPLRTFRIGPAWRAPMGSIVIITCGMVGVAGFPLDDLWHRLFGQDVTEWGPTHVLMIGGAVLTPIGIMLLLAESKQVGARAMTGRGAKLWGALVGGMWITTITAFLMEFEHGIPQFPLLNQVVLVAIATTWGLVYARATFGPGGALAAVGLYVVLRCLLYVVLVPFDLTPAPFLPYIGEAILIELVALVISPKRGYVFGAVSGVAVGTIGVLSEWPATHWFMPQAWPAEMIGKFMVFGTIAGVSAGLAAVWQLRRLEEIGSRATSTPAPVRTRTTHALGLAGALGMVGVMFVVVPPQDPPPITGDLVVTDASASRTIDNDTNEGVPPRWVDLAVTLRPSDADADKNWLSVISWQGGDFFRTDMIKGADGVYRSARSVPVYGSWKTGIRLHTGNNMMAALPVYLPYDAEIDAPPVAAESGTRTFGPEHELLQRERKPGVPEWLWTLGYVVVGVVWFAAWILWTWMYIVAAAGPASGGATGRRPRTRTTAAAS</sequence>
<feature type="transmembrane region" description="Helical" evidence="1">
    <location>
        <begin position="66"/>
        <end position="84"/>
    </location>
</feature>
<dbReference type="EMBL" id="JBHSXX010000001">
    <property type="protein sequence ID" value="MFC6865748.1"/>
    <property type="molecule type" value="Genomic_DNA"/>
</dbReference>
<dbReference type="Proteomes" id="UP001596337">
    <property type="component" value="Unassembled WGS sequence"/>
</dbReference>
<protein>
    <submittedName>
        <fullName evidence="2">Uncharacterized protein</fullName>
    </submittedName>
</protein>